<evidence type="ECO:0000313" key="3">
    <source>
        <dbReference type="Proteomes" id="UP000070700"/>
    </source>
</evidence>
<feature type="region of interest" description="Disordered" evidence="1">
    <location>
        <begin position="276"/>
        <end position="307"/>
    </location>
</feature>
<feature type="compositionally biased region" description="Basic and acidic residues" evidence="1">
    <location>
        <begin position="133"/>
        <end position="155"/>
    </location>
</feature>
<dbReference type="InParanoid" id="A0A194XQF1"/>
<feature type="compositionally biased region" description="Basic residues" evidence="1">
    <location>
        <begin position="89"/>
        <end position="100"/>
    </location>
</feature>
<dbReference type="GeneID" id="28831299"/>
<reference evidence="2 3" key="1">
    <citation type="submission" date="2015-10" db="EMBL/GenBank/DDBJ databases">
        <title>Full genome of DAOMC 229536 Phialocephala scopiformis, a fungal endophyte of spruce producing the potent anti-insectan compound rugulosin.</title>
        <authorList>
            <consortium name="DOE Joint Genome Institute"/>
            <person name="Walker A.K."/>
            <person name="Frasz S.L."/>
            <person name="Seifert K.A."/>
            <person name="Miller J.D."/>
            <person name="Mondo S.J."/>
            <person name="Labutti K."/>
            <person name="Lipzen A."/>
            <person name="Dockter R."/>
            <person name="Kennedy M."/>
            <person name="Grigoriev I.V."/>
            <person name="Spatafora J.W."/>
        </authorList>
    </citation>
    <scope>NUCLEOTIDE SEQUENCE [LARGE SCALE GENOMIC DNA]</scope>
    <source>
        <strain evidence="2 3">CBS 120377</strain>
    </source>
</reference>
<gene>
    <name evidence="2" type="ORF">LY89DRAFT_762333</name>
</gene>
<accession>A0A194XQF1</accession>
<protein>
    <submittedName>
        <fullName evidence="2">Uncharacterized protein</fullName>
    </submittedName>
</protein>
<dbReference type="AlphaFoldDB" id="A0A194XQF1"/>
<dbReference type="STRING" id="149040.A0A194XQF1"/>
<dbReference type="RefSeq" id="XP_018076639.1">
    <property type="nucleotide sequence ID" value="XM_018221573.1"/>
</dbReference>
<evidence type="ECO:0000313" key="2">
    <source>
        <dbReference type="EMBL" id="KUJ22284.1"/>
    </source>
</evidence>
<dbReference type="KEGG" id="psco:LY89DRAFT_762333"/>
<dbReference type="OrthoDB" id="3438093at2759"/>
<name>A0A194XQF1_MOLSC</name>
<keyword evidence="3" id="KW-1185">Reference proteome</keyword>
<dbReference type="EMBL" id="KQ947406">
    <property type="protein sequence ID" value="KUJ22284.1"/>
    <property type="molecule type" value="Genomic_DNA"/>
</dbReference>
<sequence length="307" mass="33847">MCVKEFLGYNCGHCSIPYLRQCPLTESNEMYPPCKFPAERPIFTNENCHACARVLWNKKVLDEEAKHRELHENGLCQCEVIFDSEERGRRMRPRGAKGKGKLRELVGGNTHGHDYDISSTGEGSGTGYQGRYRGGDRSVKQDNKHAIGGESSRQDQAWEAKLAAYEYVGYFTGIDSQGGALAHVEQGYGFPEGGYVRKEQLWEGQLLMGQPGSGMKWYPEQGPPTLPTLPALPPLPSSMPFAGRAPRTWQRASSEPTEGNYRASPRVVLAELAEMSEPTENPVAEQAAEEFSGPVVVSSEMANSATK</sequence>
<feature type="region of interest" description="Disordered" evidence="1">
    <location>
        <begin position="89"/>
        <end position="155"/>
    </location>
</feature>
<proteinExistence type="predicted"/>
<dbReference type="Proteomes" id="UP000070700">
    <property type="component" value="Unassembled WGS sequence"/>
</dbReference>
<organism evidence="2 3">
    <name type="scientific">Mollisia scopiformis</name>
    <name type="common">Conifer needle endophyte fungus</name>
    <name type="synonym">Phialocephala scopiformis</name>
    <dbReference type="NCBI Taxonomy" id="149040"/>
    <lineage>
        <taxon>Eukaryota</taxon>
        <taxon>Fungi</taxon>
        <taxon>Dikarya</taxon>
        <taxon>Ascomycota</taxon>
        <taxon>Pezizomycotina</taxon>
        <taxon>Leotiomycetes</taxon>
        <taxon>Helotiales</taxon>
        <taxon>Mollisiaceae</taxon>
        <taxon>Mollisia</taxon>
    </lineage>
</organism>
<evidence type="ECO:0000256" key="1">
    <source>
        <dbReference type="SAM" id="MobiDB-lite"/>
    </source>
</evidence>